<feature type="transmembrane region" description="Helical" evidence="15">
    <location>
        <begin position="502"/>
        <end position="524"/>
    </location>
</feature>
<dbReference type="GO" id="GO:0005794">
    <property type="term" value="C:Golgi apparatus"/>
    <property type="evidence" value="ECO:0000318"/>
    <property type="project" value="GO_Central"/>
</dbReference>
<dbReference type="EMBL" id="LFYR01001351">
    <property type="protein sequence ID" value="KMZ62493.1"/>
    <property type="molecule type" value="Genomic_DNA"/>
</dbReference>
<dbReference type="PRINTS" id="PR00762">
    <property type="entry name" value="CLCHANNEL"/>
</dbReference>
<evidence type="ECO:0000259" key="17">
    <source>
        <dbReference type="PROSITE" id="PS51371"/>
    </source>
</evidence>
<feature type="transmembrane region" description="Helical" evidence="15">
    <location>
        <begin position="430"/>
        <end position="451"/>
    </location>
</feature>
<keyword evidence="4 15" id="KW-0813">Transport</keyword>
<dbReference type="OrthoDB" id="4564at2759"/>
<feature type="transmembrane region" description="Helical" evidence="15">
    <location>
        <begin position="98"/>
        <end position="118"/>
    </location>
</feature>
<keyword evidence="11" id="KW-0869">Chloride channel</keyword>
<dbReference type="STRING" id="29655.A0A0K9P0I7"/>
<evidence type="ECO:0000256" key="10">
    <source>
        <dbReference type="ARBA" id="ARBA00023136"/>
    </source>
</evidence>
<keyword evidence="19" id="KW-1185">Reference proteome</keyword>
<evidence type="ECO:0000256" key="7">
    <source>
        <dbReference type="ARBA" id="ARBA00022989"/>
    </source>
</evidence>
<dbReference type="SMR" id="A0A0K9P0I7"/>
<evidence type="ECO:0000256" key="16">
    <source>
        <dbReference type="SAM" id="MobiDB-lite"/>
    </source>
</evidence>
<dbReference type="PANTHER" id="PTHR43427">
    <property type="entry name" value="CHLORIDE CHANNEL PROTEIN CLC-E"/>
    <property type="match status" value="1"/>
</dbReference>
<dbReference type="Gene3D" id="3.10.580.10">
    <property type="entry name" value="CBS-domain"/>
    <property type="match status" value="1"/>
</dbReference>
<evidence type="ECO:0000256" key="4">
    <source>
        <dbReference type="ARBA" id="ARBA00022448"/>
    </source>
</evidence>
<dbReference type="CDD" id="cd00400">
    <property type="entry name" value="Voltage_gated_ClC"/>
    <property type="match status" value="1"/>
</dbReference>
<comment type="subcellular location">
    <subcellularLocation>
        <location evidence="1 15">Membrane</location>
        <topology evidence="1 15">Multi-pass membrane protein</topology>
    </subcellularLocation>
</comment>
<feature type="transmembrane region" description="Helical" evidence="15">
    <location>
        <begin position="150"/>
        <end position="171"/>
    </location>
</feature>
<feature type="transmembrane region" description="Helical" evidence="15">
    <location>
        <begin position="359"/>
        <end position="379"/>
    </location>
</feature>
<keyword evidence="6" id="KW-0677">Repeat</keyword>
<protein>
    <recommendedName>
        <fullName evidence="15">Chloride channel protein</fullName>
    </recommendedName>
</protein>
<dbReference type="OMA" id="IVDENTC"/>
<dbReference type="InterPro" id="IPR050368">
    <property type="entry name" value="ClC-type_chloride_channel"/>
</dbReference>
<feature type="compositionally biased region" description="Basic and acidic residues" evidence="16">
    <location>
        <begin position="22"/>
        <end position="40"/>
    </location>
</feature>
<reference evidence="19" key="1">
    <citation type="journal article" date="2016" name="Nature">
        <title>The genome of the seagrass Zostera marina reveals angiosperm adaptation to the sea.</title>
        <authorList>
            <person name="Olsen J.L."/>
            <person name="Rouze P."/>
            <person name="Verhelst B."/>
            <person name="Lin Y.-C."/>
            <person name="Bayer T."/>
            <person name="Collen J."/>
            <person name="Dattolo E."/>
            <person name="De Paoli E."/>
            <person name="Dittami S."/>
            <person name="Maumus F."/>
            <person name="Michel G."/>
            <person name="Kersting A."/>
            <person name="Lauritano C."/>
            <person name="Lohaus R."/>
            <person name="Toepel M."/>
            <person name="Tonon T."/>
            <person name="Vanneste K."/>
            <person name="Amirebrahimi M."/>
            <person name="Brakel J."/>
            <person name="Bostroem C."/>
            <person name="Chovatia M."/>
            <person name="Grimwood J."/>
            <person name="Jenkins J.W."/>
            <person name="Jueterbock A."/>
            <person name="Mraz A."/>
            <person name="Stam W.T."/>
            <person name="Tice H."/>
            <person name="Bornberg-Bauer E."/>
            <person name="Green P.J."/>
            <person name="Pearson G.A."/>
            <person name="Procaccini G."/>
            <person name="Duarte C.M."/>
            <person name="Schmutz J."/>
            <person name="Reusch T.B.H."/>
            <person name="Van de Peer Y."/>
        </authorList>
    </citation>
    <scope>NUCLEOTIDE SEQUENCE [LARGE SCALE GENOMIC DNA]</scope>
    <source>
        <strain evidence="19">cv. Finnish</strain>
    </source>
</reference>
<dbReference type="Pfam" id="PF00571">
    <property type="entry name" value="CBS"/>
    <property type="match status" value="2"/>
</dbReference>
<evidence type="ECO:0000256" key="3">
    <source>
        <dbReference type="ARBA" id="ARBA00011738"/>
    </source>
</evidence>
<comment type="caution">
    <text evidence="15">Lacks conserved residue(s) required for the propagation of feature annotation.</text>
</comment>
<feature type="domain" description="CBS" evidence="17">
    <location>
        <begin position="672"/>
        <end position="735"/>
    </location>
</feature>
<comment type="subunit">
    <text evidence="3">Homodimer.</text>
</comment>
<dbReference type="SMART" id="SM00116">
    <property type="entry name" value="CBS"/>
    <property type="match status" value="2"/>
</dbReference>
<gene>
    <name evidence="18" type="ORF">ZOSMA_45G00340</name>
</gene>
<feature type="domain" description="CBS" evidence="17">
    <location>
        <begin position="584"/>
        <end position="640"/>
    </location>
</feature>
<keyword evidence="10 15" id="KW-0472">Membrane</keyword>
<keyword evidence="12 15" id="KW-0868">Chloride</keyword>
<comment type="similarity">
    <text evidence="2 15">Belongs to the chloride channel (TC 2.A.49) family.</text>
</comment>
<evidence type="ECO:0000256" key="11">
    <source>
        <dbReference type="ARBA" id="ARBA00023173"/>
    </source>
</evidence>
<evidence type="ECO:0000256" key="6">
    <source>
        <dbReference type="ARBA" id="ARBA00022737"/>
    </source>
</evidence>
<dbReference type="InterPro" id="IPR000644">
    <property type="entry name" value="CBS_dom"/>
</dbReference>
<dbReference type="Proteomes" id="UP000036987">
    <property type="component" value="Unassembled WGS sequence"/>
</dbReference>
<dbReference type="FunFam" id="1.10.3080.10:FF:000008">
    <property type="entry name" value="Chloride channel protein"/>
    <property type="match status" value="1"/>
</dbReference>
<dbReference type="SUPFAM" id="SSF54631">
    <property type="entry name" value="CBS-domain pair"/>
    <property type="match status" value="1"/>
</dbReference>
<evidence type="ECO:0000313" key="18">
    <source>
        <dbReference type="EMBL" id="KMZ62493.1"/>
    </source>
</evidence>
<dbReference type="InterPro" id="IPR046342">
    <property type="entry name" value="CBS_dom_sf"/>
</dbReference>
<dbReference type="GO" id="GO:0005254">
    <property type="term" value="F:chloride channel activity"/>
    <property type="evidence" value="ECO:0007669"/>
    <property type="project" value="UniProtKB-UniRule"/>
</dbReference>
<comment type="caution">
    <text evidence="18">The sequence shown here is derived from an EMBL/GenBank/DDBJ whole genome shotgun (WGS) entry which is preliminary data.</text>
</comment>
<sequence>MSVPEDRIPMVGSEELEEDFEGPEKSGDVDKKGVGMDFTRKFSRPLSGGRHSGKIIRDRNDEDIGDRRDQHEVALVEGSDGESTCATDALSDGAPPEWALLLVGCLLGLTTGVCVAAFNHVVHVIHEWAWAGTPNEGATWLRLQKLEDTWHRILLIPLTGGLVVGMMHGVLEIFEQIKKNGFSPRPKFDCMAGIFPTVKALQAAVCLGTGCSLGPEGPSVEIGKSCANGCSKMMDNNRERKIAFVAAGAAAGISSGFNAAVAGCFFAIETVLRPLQAENSPPFTTATIILASVISSTVSNVLSGEKQAFTVPTYELKSAAELPLYLILGMLCGAVSVVFSYMVTWFTNFFEYVKNRFELPAVVCPALGGFGAGIIALRYPGILYWGFTNVNEILHTGKSASAPGLWLLAQLTGAKIVATTLCKGSGLVGGLYAPSLMIGAAVGAVFGGSAAKLLNSAIPGNGIDIVAQPQAYALVGMAATLASVCSVPLTSILLLFELTKDYRILLPLMGAVGLAIWVPSLTNLPKDKKAQRKNQGHSSSEEMNKVIWKQGGNYVHASNQENYFNHEHISDDAILDDLKVSDVMSKNYAKITSMVNVKEAMKFMNDTQQKCVIVVDVHGLLEGILTFGDISRRAAQISESTFNNPLDDSPVSDVMSCHVESICTRKIKYRGRDRGLITCFPDTDLATAKDLLEAKGVLQLPVVKRGDMKRERKRRVLGLVDYESIQRYLREELDRRKTTVQQKEEIGEISLNIQ</sequence>
<dbReference type="PANTHER" id="PTHR43427:SF13">
    <property type="entry name" value="CHLORIDE CHANNEL PROTEIN"/>
    <property type="match status" value="1"/>
</dbReference>
<dbReference type="SUPFAM" id="SSF81340">
    <property type="entry name" value="Clc chloride channel"/>
    <property type="match status" value="1"/>
</dbReference>
<evidence type="ECO:0000256" key="13">
    <source>
        <dbReference type="ARBA" id="ARBA00023303"/>
    </source>
</evidence>
<organism evidence="18 19">
    <name type="scientific">Zostera marina</name>
    <name type="common">Eelgrass</name>
    <dbReference type="NCBI Taxonomy" id="29655"/>
    <lineage>
        <taxon>Eukaryota</taxon>
        <taxon>Viridiplantae</taxon>
        <taxon>Streptophyta</taxon>
        <taxon>Embryophyta</taxon>
        <taxon>Tracheophyta</taxon>
        <taxon>Spermatophyta</taxon>
        <taxon>Magnoliopsida</taxon>
        <taxon>Liliopsida</taxon>
        <taxon>Zosteraceae</taxon>
        <taxon>Zostera</taxon>
    </lineage>
</organism>
<keyword evidence="7 15" id="KW-1133">Transmembrane helix</keyword>
<evidence type="ECO:0000313" key="19">
    <source>
        <dbReference type="Proteomes" id="UP000036987"/>
    </source>
</evidence>
<keyword evidence="9 14" id="KW-0129">CBS domain</keyword>
<dbReference type="InterPro" id="IPR001807">
    <property type="entry name" value="ClC"/>
</dbReference>
<dbReference type="GO" id="GO:0034707">
    <property type="term" value="C:chloride channel complex"/>
    <property type="evidence" value="ECO:0007669"/>
    <property type="project" value="UniProtKB-KW"/>
</dbReference>
<dbReference type="Gene3D" id="1.10.3080.10">
    <property type="entry name" value="Clc chloride channel"/>
    <property type="match status" value="1"/>
</dbReference>
<evidence type="ECO:0000256" key="8">
    <source>
        <dbReference type="ARBA" id="ARBA00023065"/>
    </source>
</evidence>
<name>A0A0K9P0I7_ZOSMR</name>
<evidence type="ECO:0000256" key="2">
    <source>
        <dbReference type="ARBA" id="ARBA00009476"/>
    </source>
</evidence>
<feature type="transmembrane region" description="Helical" evidence="15">
    <location>
        <begin position="242"/>
        <end position="268"/>
    </location>
</feature>
<dbReference type="GO" id="GO:0009507">
    <property type="term" value="C:chloroplast"/>
    <property type="evidence" value="ECO:0000318"/>
    <property type="project" value="GO_Central"/>
</dbReference>
<dbReference type="PROSITE" id="PS51371">
    <property type="entry name" value="CBS"/>
    <property type="match status" value="2"/>
</dbReference>
<evidence type="ECO:0000256" key="5">
    <source>
        <dbReference type="ARBA" id="ARBA00022692"/>
    </source>
</evidence>
<dbReference type="GO" id="GO:1902476">
    <property type="term" value="P:chloride transmembrane transport"/>
    <property type="evidence" value="ECO:0000318"/>
    <property type="project" value="GO_Central"/>
</dbReference>
<feature type="transmembrane region" description="Helical" evidence="15">
    <location>
        <begin position="324"/>
        <end position="347"/>
    </location>
</feature>
<proteinExistence type="inferred from homology"/>
<evidence type="ECO:0000256" key="14">
    <source>
        <dbReference type="PROSITE-ProRule" id="PRU00703"/>
    </source>
</evidence>
<feature type="transmembrane region" description="Helical" evidence="15">
    <location>
        <begin position="283"/>
        <end position="303"/>
    </location>
</feature>
<evidence type="ECO:0000256" key="9">
    <source>
        <dbReference type="ARBA" id="ARBA00023122"/>
    </source>
</evidence>
<keyword evidence="13" id="KW-0407">Ion channel</keyword>
<dbReference type="AlphaFoldDB" id="A0A0K9P0I7"/>
<feature type="region of interest" description="Disordered" evidence="16">
    <location>
        <begin position="1"/>
        <end position="56"/>
    </location>
</feature>
<evidence type="ECO:0000256" key="12">
    <source>
        <dbReference type="ARBA" id="ARBA00023214"/>
    </source>
</evidence>
<keyword evidence="5 15" id="KW-0812">Transmembrane</keyword>
<accession>A0A0K9P0I7</accession>
<dbReference type="Pfam" id="PF00654">
    <property type="entry name" value="Voltage_CLC"/>
    <property type="match status" value="1"/>
</dbReference>
<evidence type="ECO:0000256" key="1">
    <source>
        <dbReference type="ARBA" id="ARBA00004141"/>
    </source>
</evidence>
<evidence type="ECO:0000256" key="15">
    <source>
        <dbReference type="RuleBase" id="RU361221"/>
    </source>
</evidence>
<feature type="transmembrane region" description="Helical" evidence="15">
    <location>
        <begin position="472"/>
        <end position="496"/>
    </location>
</feature>
<dbReference type="InterPro" id="IPR014743">
    <property type="entry name" value="Cl-channel_core"/>
</dbReference>
<keyword evidence="8 15" id="KW-0406">Ion transport</keyword>